<dbReference type="Gene3D" id="2.60.120.1140">
    <property type="entry name" value="Protein of unknown function DUF192"/>
    <property type="match status" value="1"/>
</dbReference>
<dbReference type="STRING" id="1127673.GLIP_0502"/>
<keyword evidence="1" id="KW-0732">Signal</keyword>
<evidence type="ECO:0000256" key="1">
    <source>
        <dbReference type="SAM" id="SignalP"/>
    </source>
</evidence>
<dbReference type="InterPro" id="IPR003795">
    <property type="entry name" value="DUF192"/>
</dbReference>
<keyword evidence="3" id="KW-1185">Reference proteome</keyword>
<feature type="signal peptide" evidence="1">
    <location>
        <begin position="1"/>
        <end position="27"/>
    </location>
</feature>
<dbReference type="Proteomes" id="UP000006334">
    <property type="component" value="Unassembled WGS sequence"/>
</dbReference>
<dbReference type="eggNOG" id="COG1430">
    <property type="taxonomic scope" value="Bacteria"/>
</dbReference>
<accession>K6Y913</accession>
<sequence>MQKIMIQNRLKAVFVLVFSLFSFYSFAVEFDRAAVSVDNIKLDVEYAHTFEQRATGLMYRESLCANCGMLFKYTKPRKASMWMKNTYIPLDVAFIDKQGKITDIRAMQPHDLTSIGSSTDVLYALEMNLGWFAKHNIKVGQSVEIQIP</sequence>
<dbReference type="PANTHER" id="PTHR37953:SF1">
    <property type="entry name" value="UPF0127 PROTEIN MJ1496"/>
    <property type="match status" value="1"/>
</dbReference>
<proteinExistence type="predicted"/>
<evidence type="ECO:0000313" key="3">
    <source>
        <dbReference type="Proteomes" id="UP000006334"/>
    </source>
</evidence>
<feature type="chain" id="PRO_5003897269" description="DUF192 domain-containing protein" evidence="1">
    <location>
        <begin position="28"/>
        <end position="148"/>
    </location>
</feature>
<evidence type="ECO:0008006" key="4">
    <source>
        <dbReference type="Google" id="ProtNLM"/>
    </source>
</evidence>
<gene>
    <name evidence="2" type="ORF">GLIP_0502</name>
</gene>
<dbReference type="AlphaFoldDB" id="K6Y913"/>
<name>K6Y913_9ALTE</name>
<organism evidence="2 3">
    <name type="scientific">Aliiglaciecola lipolytica E3</name>
    <dbReference type="NCBI Taxonomy" id="1127673"/>
    <lineage>
        <taxon>Bacteria</taxon>
        <taxon>Pseudomonadati</taxon>
        <taxon>Pseudomonadota</taxon>
        <taxon>Gammaproteobacteria</taxon>
        <taxon>Alteromonadales</taxon>
        <taxon>Alteromonadaceae</taxon>
        <taxon>Aliiglaciecola</taxon>
    </lineage>
</organism>
<dbReference type="Pfam" id="PF02643">
    <property type="entry name" value="DUF192"/>
    <property type="match status" value="1"/>
</dbReference>
<dbReference type="RefSeq" id="WP_008842968.1">
    <property type="nucleotide sequence ID" value="NZ_BAEN01000015.1"/>
</dbReference>
<dbReference type="InterPro" id="IPR038695">
    <property type="entry name" value="Saro_0823-like_sf"/>
</dbReference>
<protein>
    <recommendedName>
        <fullName evidence="4">DUF192 domain-containing protein</fullName>
    </recommendedName>
</protein>
<comment type="caution">
    <text evidence="2">The sequence shown here is derived from an EMBL/GenBank/DDBJ whole genome shotgun (WGS) entry which is preliminary data.</text>
</comment>
<dbReference type="EMBL" id="BAEN01000015">
    <property type="protein sequence ID" value="GAC13148.1"/>
    <property type="molecule type" value="Genomic_DNA"/>
</dbReference>
<reference evidence="2 3" key="1">
    <citation type="journal article" date="2017" name="Antonie Van Leeuwenhoek">
        <title>Rhizobium rhizosphaerae sp. nov., a novel species isolated from rice rhizosphere.</title>
        <authorList>
            <person name="Zhao J.J."/>
            <person name="Zhang J."/>
            <person name="Zhang R.J."/>
            <person name="Zhang C.W."/>
            <person name="Yin H.Q."/>
            <person name="Zhang X.X."/>
        </authorList>
    </citation>
    <scope>NUCLEOTIDE SEQUENCE [LARGE SCALE GENOMIC DNA]</scope>
    <source>
        <strain evidence="2 3">E3</strain>
    </source>
</reference>
<evidence type="ECO:0000313" key="2">
    <source>
        <dbReference type="EMBL" id="GAC13148.1"/>
    </source>
</evidence>
<dbReference type="PANTHER" id="PTHR37953">
    <property type="entry name" value="UPF0127 PROTEIN MJ1496"/>
    <property type="match status" value="1"/>
</dbReference>